<evidence type="ECO:0000313" key="3">
    <source>
        <dbReference type="EMBL" id="KAG9231259.1"/>
    </source>
</evidence>
<feature type="compositionally biased region" description="Polar residues" evidence="1">
    <location>
        <begin position="1"/>
        <end position="18"/>
    </location>
</feature>
<dbReference type="PROSITE" id="PS50146">
    <property type="entry name" value="DAGK"/>
    <property type="match status" value="1"/>
</dbReference>
<evidence type="ECO:0000313" key="4">
    <source>
        <dbReference type="Proteomes" id="UP000824998"/>
    </source>
</evidence>
<evidence type="ECO:0000259" key="2">
    <source>
        <dbReference type="PROSITE" id="PS50146"/>
    </source>
</evidence>
<proteinExistence type="predicted"/>
<dbReference type="GO" id="GO:0001727">
    <property type="term" value="F:lipid kinase activity"/>
    <property type="evidence" value="ECO:0007669"/>
    <property type="project" value="TreeGrafter"/>
</dbReference>
<keyword evidence="3" id="KW-0418">Kinase</keyword>
<accession>A0A9P7YCM4</accession>
<dbReference type="InterPro" id="IPR017438">
    <property type="entry name" value="ATP-NAD_kinase_N"/>
</dbReference>
<dbReference type="Proteomes" id="UP000824998">
    <property type="component" value="Unassembled WGS sequence"/>
</dbReference>
<dbReference type="InterPro" id="IPR001206">
    <property type="entry name" value="Diacylglycerol_kinase_cat_dom"/>
</dbReference>
<dbReference type="Gene3D" id="2.60.200.40">
    <property type="match status" value="1"/>
</dbReference>
<dbReference type="GO" id="GO:0046512">
    <property type="term" value="P:sphingosine biosynthetic process"/>
    <property type="evidence" value="ECO:0007669"/>
    <property type="project" value="TreeGrafter"/>
</dbReference>
<dbReference type="Gene3D" id="3.40.50.10330">
    <property type="entry name" value="Probable inorganic polyphosphate/atp-NAD kinase, domain 1"/>
    <property type="match status" value="1"/>
</dbReference>
<dbReference type="GO" id="GO:0005737">
    <property type="term" value="C:cytoplasm"/>
    <property type="evidence" value="ECO:0007669"/>
    <property type="project" value="TreeGrafter"/>
</dbReference>
<dbReference type="OrthoDB" id="3853857at2759"/>
<dbReference type="EMBL" id="MU251614">
    <property type="protein sequence ID" value="KAG9231259.1"/>
    <property type="molecule type" value="Genomic_DNA"/>
</dbReference>
<sequence length="469" mass="50601">MASTEAPPNQTATGNNSDPVEGHASFFDGILTIGSVTLPDGTNSPVHIRGEDVIFATGRVQEKGGSGYTIFSLAPIDPTPEKPFSLRTTKCATLPENFLVQHQINGLPSHLDPARNICVLVSTLSGTGLGVSFENVLATILEGIGLPESSYNVVRTESTESVRNFARMDLLVGANEGHQQTVVMLSGDGGMADIINGLLQDAERTSEYMPPILSLLPLGTGNALFHSMHRAFQLPSMYTQALRTLIKGIPKPLPTFRVRFSSGARLITDEGQKATPLPKNTLYGAVVASYGLHATLVADSDTKEYRTHGDKRFGLVAKDLLFPDDKAPPHAYEAELTLSSEGHTHKLAATTHGYILGTLASNLEKTFTISPESKPLDGSLRVVRFGAFSGEETMEIMKAAYQDGAHVKMDNVEYQALDSFKVKFLEKGDSWQWRRCCIDGLMVGVEVDGWMDVSMVEKGAHAVEIVAPG</sequence>
<dbReference type="InterPro" id="IPR016064">
    <property type="entry name" value="NAD/diacylglycerol_kinase_sf"/>
</dbReference>
<keyword evidence="3" id="KW-0808">Transferase</keyword>
<protein>
    <submittedName>
        <fullName evidence="3">ATP-NAD kinase-like domain-containing protein</fullName>
    </submittedName>
</protein>
<comment type="caution">
    <text evidence="3">The sequence shown here is derived from an EMBL/GenBank/DDBJ whole genome shotgun (WGS) entry which is preliminary data.</text>
</comment>
<feature type="domain" description="DAGKc" evidence="2">
    <location>
        <begin position="112"/>
        <end position="262"/>
    </location>
</feature>
<dbReference type="PANTHER" id="PTHR12358">
    <property type="entry name" value="SPHINGOSINE KINASE"/>
    <property type="match status" value="1"/>
</dbReference>
<feature type="region of interest" description="Disordered" evidence="1">
    <location>
        <begin position="1"/>
        <end position="21"/>
    </location>
</feature>
<dbReference type="AlphaFoldDB" id="A0A9P7YCM4"/>
<keyword evidence="4" id="KW-1185">Reference proteome</keyword>
<dbReference type="Pfam" id="PF00781">
    <property type="entry name" value="DAGK_cat"/>
    <property type="match status" value="1"/>
</dbReference>
<gene>
    <name evidence="3" type="ORF">BJ875DRAFT_506776</name>
</gene>
<reference evidence="3" key="1">
    <citation type="journal article" date="2021" name="IMA Fungus">
        <title>Genomic characterization of three marine fungi, including Emericellopsis atlantica sp. nov. with signatures of a generalist lifestyle and marine biomass degradation.</title>
        <authorList>
            <person name="Hagestad O.C."/>
            <person name="Hou L."/>
            <person name="Andersen J.H."/>
            <person name="Hansen E.H."/>
            <person name="Altermark B."/>
            <person name="Li C."/>
            <person name="Kuhnert E."/>
            <person name="Cox R.J."/>
            <person name="Crous P.W."/>
            <person name="Spatafora J.W."/>
            <person name="Lail K."/>
            <person name="Amirebrahimi M."/>
            <person name="Lipzen A."/>
            <person name="Pangilinan J."/>
            <person name="Andreopoulos W."/>
            <person name="Hayes R.D."/>
            <person name="Ng V."/>
            <person name="Grigoriev I.V."/>
            <person name="Jackson S.A."/>
            <person name="Sutton T.D.S."/>
            <person name="Dobson A.D.W."/>
            <person name="Rama T."/>
        </authorList>
    </citation>
    <scope>NUCLEOTIDE SEQUENCE</scope>
    <source>
        <strain evidence="3">TRa018bII</strain>
    </source>
</reference>
<organism evidence="3 4">
    <name type="scientific">Amylocarpus encephaloides</name>
    <dbReference type="NCBI Taxonomy" id="45428"/>
    <lineage>
        <taxon>Eukaryota</taxon>
        <taxon>Fungi</taxon>
        <taxon>Dikarya</taxon>
        <taxon>Ascomycota</taxon>
        <taxon>Pezizomycotina</taxon>
        <taxon>Leotiomycetes</taxon>
        <taxon>Helotiales</taxon>
        <taxon>Helotiales incertae sedis</taxon>
        <taxon>Amylocarpus</taxon>
    </lineage>
</organism>
<dbReference type="SUPFAM" id="SSF111331">
    <property type="entry name" value="NAD kinase/diacylglycerol kinase-like"/>
    <property type="match status" value="1"/>
</dbReference>
<dbReference type="GO" id="GO:0016020">
    <property type="term" value="C:membrane"/>
    <property type="evidence" value="ECO:0007669"/>
    <property type="project" value="TreeGrafter"/>
</dbReference>
<evidence type="ECO:0000256" key="1">
    <source>
        <dbReference type="SAM" id="MobiDB-lite"/>
    </source>
</evidence>
<dbReference type="InterPro" id="IPR050187">
    <property type="entry name" value="Lipid_Phosphate_FormReg"/>
</dbReference>
<name>A0A9P7YCM4_9HELO</name>
<dbReference type="PANTHER" id="PTHR12358:SF108">
    <property type="entry name" value="DAGKC DOMAIN-CONTAINING PROTEIN"/>
    <property type="match status" value="1"/>
</dbReference>